<dbReference type="Pfam" id="PF12059">
    <property type="entry name" value="DUF3540"/>
    <property type="match status" value="1"/>
</dbReference>
<sequence>MTMTARTTSAWPSTRASMDAKDALAPLLHKAPAARAQASSPGIRMAQVVASHSDDRHDVLPAGERRPLPCRRAASCLLVPAPGDTVLVAGPDDDTLCLIAVITQADSRQATLAVDGELTLASRRGGVALRGAGALELQSDAAIGIRAPEWNLSAERAQCKVSQLDYQGAEVRFSVLVSRFVGRACEAVLDRLQLLTRSSFRVVEETEQVRAGHIDMQSATTLRLHAKNTLVTSTEIVKVDAEQIHMG</sequence>
<dbReference type="InterPro" id="IPR021927">
    <property type="entry name" value="DUF3540"/>
</dbReference>
<accession>A0A0D0KZL2</accession>
<gene>
    <name evidence="1" type="ORF">RT97_15315</name>
</gene>
<dbReference type="Proteomes" id="UP000032067">
    <property type="component" value="Unassembled WGS sequence"/>
</dbReference>
<comment type="caution">
    <text evidence="1">The sequence shown here is derived from an EMBL/GenBank/DDBJ whole genome shotgun (WGS) entry which is preliminary data.</text>
</comment>
<dbReference type="EMBL" id="JXQQ01000032">
    <property type="protein sequence ID" value="KIQ31537.1"/>
    <property type="molecule type" value="Genomic_DNA"/>
</dbReference>
<protein>
    <recommendedName>
        <fullName evidence="3">DUF3540 domain-containing protein</fullName>
    </recommendedName>
</protein>
<evidence type="ECO:0000313" key="2">
    <source>
        <dbReference type="Proteomes" id="UP000032067"/>
    </source>
</evidence>
<proteinExistence type="predicted"/>
<dbReference type="OrthoDB" id="6119047at2"/>
<reference evidence="1 2" key="1">
    <citation type="submission" date="2014-12" db="EMBL/GenBank/DDBJ databases">
        <title>16Stimator: statistical estimation of ribosomal gene copy numbers from draft genome assemblies.</title>
        <authorList>
            <person name="Perisin M.A."/>
            <person name="Vetter M."/>
            <person name="Gilbert J.A."/>
            <person name="Bergelson J."/>
        </authorList>
    </citation>
    <scope>NUCLEOTIDE SEQUENCE [LARGE SCALE GENOMIC DNA]</scope>
    <source>
        <strain evidence="1 2">MEDvA23</strain>
    </source>
</reference>
<name>A0A0D0KZL2_VARPD</name>
<evidence type="ECO:0000313" key="1">
    <source>
        <dbReference type="EMBL" id="KIQ31537.1"/>
    </source>
</evidence>
<organism evidence="1 2">
    <name type="scientific">Variovorax paradoxus</name>
    <dbReference type="NCBI Taxonomy" id="34073"/>
    <lineage>
        <taxon>Bacteria</taxon>
        <taxon>Pseudomonadati</taxon>
        <taxon>Pseudomonadota</taxon>
        <taxon>Betaproteobacteria</taxon>
        <taxon>Burkholderiales</taxon>
        <taxon>Comamonadaceae</taxon>
        <taxon>Variovorax</taxon>
    </lineage>
</organism>
<dbReference type="AlphaFoldDB" id="A0A0D0KZL2"/>
<evidence type="ECO:0008006" key="3">
    <source>
        <dbReference type="Google" id="ProtNLM"/>
    </source>
</evidence>